<dbReference type="STRING" id="388280.SAMN04488057_1127"/>
<dbReference type="EMBL" id="FRCY01000012">
    <property type="protein sequence ID" value="SHN22742.1"/>
    <property type="molecule type" value="Genomic_DNA"/>
</dbReference>
<sequence>MLLESHQRLMRESRSPIYANLCFTAYREGMRATRNLYQRGRKLHFSTSEAQSFRNSKYLDGIGRMVSYGITGSMVAAAASPVLVWGLVDGLGARVVQRMGMEAGLQMGMSLIFNKDLAGVDLADIGMAGLFGKSAFFLQALIDINAKDGFSSSIGIGNKKQFSETAIDLGVGGFNFGYNKLLDHSEINRNVISIISNINGSARILTGKVSTTEY</sequence>
<gene>
    <name evidence="1" type="ORF">SAMN04488057_1127</name>
</gene>
<name>A0A1M7PYL9_9BACT</name>
<organism evidence="1 2">
    <name type="scientific">Cyclobacterium lianum</name>
    <dbReference type="NCBI Taxonomy" id="388280"/>
    <lineage>
        <taxon>Bacteria</taxon>
        <taxon>Pseudomonadati</taxon>
        <taxon>Bacteroidota</taxon>
        <taxon>Cytophagia</taxon>
        <taxon>Cytophagales</taxon>
        <taxon>Cyclobacteriaceae</taxon>
        <taxon>Cyclobacterium</taxon>
    </lineage>
</organism>
<evidence type="ECO:0000313" key="2">
    <source>
        <dbReference type="Proteomes" id="UP000184513"/>
    </source>
</evidence>
<protein>
    <submittedName>
        <fullName evidence="1">Uncharacterized protein</fullName>
    </submittedName>
</protein>
<keyword evidence="2" id="KW-1185">Reference proteome</keyword>
<accession>A0A1M7PYL9</accession>
<dbReference type="Proteomes" id="UP000184513">
    <property type="component" value="Unassembled WGS sequence"/>
</dbReference>
<reference evidence="1 2" key="1">
    <citation type="submission" date="2016-11" db="EMBL/GenBank/DDBJ databases">
        <authorList>
            <person name="Jaros S."/>
            <person name="Januszkiewicz K."/>
            <person name="Wedrychowicz H."/>
        </authorList>
    </citation>
    <scope>NUCLEOTIDE SEQUENCE [LARGE SCALE GENOMIC DNA]</scope>
    <source>
        <strain evidence="1 2">CGMCC 1.6102</strain>
    </source>
</reference>
<evidence type="ECO:0000313" key="1">
    <source>
        <dbReference type="EMBL" id="SHN22742.1"/>
    </source>
</evidence>
<dbReference type="AlphaFoldDB" id="A0A1M7PYL9"/>
<proteinExistence type="predicted"/>